<dbReference type="RefSeq" id="WP_011875215.1">
    <property type="nucleotide sequence ID" value="NZ_BAAAGS010000016.1"/>
</dbReference>
<organism evidence="5 6">
    <name type="scientific">Saccharopolyspora erythraea</name>
    <name type="common">Streptomyces erythraeus</name>
    <dbReference type="NCBI Taxonomy" id="1836"/>
    <lineage>
        <taxon>Bacteria</taxon>
        <taxon>Bacillati</taxon>
        <taxon>Actinomycetota</taxon>
        <taxon>Actinomycetes</taxon>
        <taxon>Pseudonocardiales</taxon>
        <taxon>Pseudonocardiaceae</taxon>
        <taxon>Saccharopolyspora</taxon>
    </lineage>
</organism>
<reference evidence="5 6" key="1">
    <citation type="journal article" date="2019" name="Int. J. Syst. Evol. Microbiol.">
        <title>The Global Catalogue of Microorganisms (GCM) 10K type strain sequencing project: providing services to taxonomists for standard genome sequencing and annotation.</title>
        <authorList>
            <consortium name="The Broad Institute Genomics Platform"/>
            <consortium name="The Broad Institute Genome Sequencing Center for Infectious Disease"/>
            <person name="Wu L."/>
            <person name="Ma J."/>
        </authorList>
    </citation>
    <scope>NUCLEOTIDE SEQUENCE [LARGE SCALE GENOMIC DNA]</scope>
    <source>
        <strain evidence="5 6">JCM 10303</strain>
    </source>
</reference>
<keyword evidence="2" id="KW-1133">Transmembrane helix</keyword>
<gene>
    <name evidence="5" type="ORF">GCM10009533_28140</name>
</gene>
<feature type="chain" id="PRO_5045433782" evidence="3">
    <location>
        <begin position="29"/>
        <end position="284"/>
    </location>
</feature>
<dbReference type="Proteomes" id="UP001500729">
    <property type="component" value="Unassembled WGS sequence"/>
</dbReference>
<feature type="signal peptide" evidence="3">
    <location>
        <begin position="1"/>
        <end position="28"/>
    </location>
</feature>
<protein>
    <submittedName>
        <fullName evidence="5">DUF4349 domain-containing protein</fullName>
    </submittedName>
</protein>
<keyword evidence="2" id="KW-0812">Transmembrane</keyword>
<evidence type="ECO:0000313" key="5">
    <source>
        <dbReference type="EMBL" id="GAA0527221.1"/>
    </source>
</evidence>
<comment type="caution">
    <text evidence="5">The sequence shown here is derived from an EMBL/GenBank/DDBJ whole genome shotgun (WGS) entry which is preliminary data.</text>
</comment>
<evidence type="ECO:0000256" key="3">
    <source>
        <dbReference type="SAM" id="SignalP"/>
    </source>
</evidence>
<evidence type="ECO:0000256" key="2">
    <source>
        <dbReference type="SAM" id="Phobius"/>
    </source>
</evidence>
<keyword evidence="2" id="KW-0472">Membrane</keyword>
<name>A0ABN1CVK1_SACER</name>
<feature type="transmembrane region" description="Helical" evidence="2">
    <location>
        <begin position="244"/>
        <end position="273"/>
    </location>
</feature>
<dbReference type="InterPro" id="IPR025645">
    <property type="entry name" value="DUF4349"/>
</dbReference>
<dbReference type="EMBL" id="BAAAGS010000016">
    <property type="protein sequence ID" value="GAA0527221.1"/>
    <property type="molecule type" value="Genomic_DNA"/>
</dbReference>
<keyword evidence="6" id="KW-1185">Reference proteome</keyword>
<evidence type="ECO:0000256" key="1">
    <source>
        <dbReference type="SAM" id="MobiDB-lite"/>
    </source>
</evidence>
<keyword evidence="3" id="KW-0732">Signal</keyword>
<accession>A0ABN1CVK1</accession>
<proteinExistence type="predicted"/>
<sequence length="284" mass="30115">MRERKGTWRLRRPAVALLVGVLAAGCSAGQDVSSQAGQPAIAPDRATESDSKGLHAQRQPNPAVPERQVVRTAELGLEAADVTGTAARVRGMAEAAGGHLAQEDSYRGGTDLVLRVPSERLDRMLDEIAGLGEVTARSQRAEDVTDQVVDTRSRIESQRASVQRLRALMDQATSVADIVRIESELSSRESELDALLRRDAALSGQVELATLDVRISAPPSVAGDDGDTGFLAGLAGGWNALTAFGAFALTALGAVLPFAVVLAVPATAGWLLLRRRRLLRRSEL</sequence>
<feature type="domain" description="DUF4349" evidence="4">
    <location>
        <begin position="67"/>
        <end position="270"/>
    </location>
</feature>
<evidence type="ECO:0000259" key="4">
    <source>
        <dbReference type="Pfam" id="PF14257"/>
    </source>
</evidence>
<dbReference type="PROSITE" id="PS51257">
    <property type="entry name" value="PROKAR_LIPOPROTEIN"/>
    <property type="match status" value="1"/>
</dbReference>
<feature type="region of interest" description="Disordered" evidence="1">
    <location>
        <begin position="30"/>
        <end position="64"/>
    </location>
</feature>
<dbReference type="Pfam" id="PF14257">
    <property type="entry name" value="DUF4349"/>
    <property type="match status" value="1"/>
</dbReference>
<evidence type="ECO:0000313" key="6">
    <source>
        <dbReference type="Proteomes" id="UP001500729"/>
    </source>
</evidence>